<comment type="caution">
    <text evidence="2">The sequence shown here is derived from an EMBL/GenBank/DDBJ whole genome shotgun (WGS) entry which is preliminary data.</text>
</comment>
<accession>A0A5B7CKA5</accession>
<dbReference type="EMBL" id="VSRR010000097">
    <property type="protein sequence ID" value="MPC10017.1"/>
    <property type="molecule type" value="Genomic_DNA"/>
</dbReference>
<feature type="compositionally biased region" description="Basic and acidic residues" evidence="1">
    <location>
        <begin position="92"/>
        <end position="104"/>
    </location>
</feature>
<keyword evidence="3" id="KW-1185">Reference proteome</keyword>
<evidence type="ECO:0000313" key="2">
    <source>
        <dbReference type="EMBL" id="MPC10017.1"/>
    </source>
</evidence>
<protein>
    <submittedName>
        <fullName evidence="2">Uncharacterized protein</fullName>
    </submittedName>
</protein>
<dbReference type="AlphaFoldDB" id="A0A5B7CKA5"/>
<feature type="region of interest" description="Disordered" evidence="1">
    <location>
        <begin position="82"/>
        <end position="122"/>
    </location>
</feature>
<organism evidence="2 3">
    <name type="scientific">Portunus trituberculatus</name>
    <name type="common">Swimming crab</name>
    <name type="synonym">Neptunus trituberculatus</name>
    <dbReference type="NCBI Taxonomy" id="210409"/>
    <lineage>
        <taxon>Eukaryota</taxon>
        <taxon>Metazoa</taxon>
        <taxon>Ecdysozoa</taxon>
        <taxon>Arthropoda</taxon>
        <taxon>Crustacea</taxon>
        <taxon>Multicrustacea</taxon>
        <taxon>Malacostraca</taxon>
        <taxon>Eumalacostraca</taxon>
        <taxon>Eucarida</taxon>
        <taxon>Decapoda</taxon>
        <taxon>Pleocyemata</taxon>
        <taxon>Brachyura</taxon>
        <taxon>Eubrachyura</taxon>
        <taxon>Portunoidea</taxon>
        <taxon>Portunidae</taxon>
        <taxon>Portuninae</taxon>
        <taxon>Portunus</taxon>
    </lineage>
</organism>
<feature type="region of interest" description="Disordered" evidence="1">
    <location>
        <begin position="43"/>
        <end position="70"/>
    </location>
</feature>
<gene>
    <name evidence="2" type="ORF">E2C01_002642</name>
</gene>
<sequence>MTAINLCVYFDRSHAQLLILEHNTSARPLIHLAGGLDGPLLLPRPHDGEARPPAVWGSRPPRRDVPSPSHLDPEILLLMDEAKAPPPLPVRGVDRIVRGREGRRGARGGGSRGQARSRTTCR</sequence>
<dbReference type="Proteomes" id="UP000324222">
    <property type="component" value="Unassembled WGS sequence"/>
</dbReference>
<evidence type="ECO:0000313" key="3">
    <source>
        <dbReference type="Proteomes" id="UP000324222"/>
    </source>
</evidence>
<proteinExistence type="predicted"/>
<name>A0A5B7CKA5_PORTR</name>
<evidence type="ECO:0000256" key="1">
    <source>
        <dbReference type="SAM" id="MobiDB-lite"/>
    </source>
</evidence>
<feature type="compositionally biased region" description="Low complexity" evidence="1">
    <location>
        <begin position="113"/>
        <end position="122"/>
    </location>
</feature>
<reference evidence="2 3" key="1">
    <citation type="submission" date="2019-05" db="EMBL/GenBank/DDBJ databases">
        <title>Another draft genome of Portunus trituberculatus and its Hox gene families provides insights of decapod evolution.</title>
        <authorList>
            <person name="Jeong J.-H."/>
            <person name="Song I."/>
            <person name="Kim S."/>
            <person name="Choi T."/>
            <person name="Kim D."/>
            <person name="Ryu S."/>
            <person name="Kim W."/>
        </authorList>
    </citation>
    <scope>NUCLEOTIDE SEQUENCE [LARGE SCALE GENOMIC DNA]</scope>
    <source>
        <tissue evidence="2">Muscle</tissue>
    </source>
</reference>